<proteinExistence type="predicted"/>
<sequence>MCSRCSSGSVVPSKVSSLGGFSRVLRIRVSKILRVNGVRPG</sequence>
<name>A0A392W454_9FABA</name>
<organism evidence="1 2">
    <name type="scientific">Trifolium medium</name>
    <dbReference type="NCBI Taxonomy" id="97028"/>
    <lineage>
        <taxon>Eukaryota</taxon>
        <taxon>Viridiplantae</taxon>
        <taxon>Streptophyta</taxon>
        <taxon>Embryophyta</taxon>
        <taxon>Tracheophyta</taxon>
        <taxon>Spermatophyta</taxon>
        <taxon>Magnoliopsida</taxon>
        <taxon>eudicotyledons</taxon>
        <taxon>Gunneridae</taxon>
        <taxon>Pentapetalae</taxon>
        <taxon>rosids</taxon>
        <taxon>fabids</taxon>
        <taxon>Fabales</taxon>
        <taxon>Fabaceae</taxon>
        <taxon>Papilionoideae</taxon>
        <taxon>50 kb inversion clade</taxon>
        <taxon>NPAAA clade</taxon>
        <taxon>Hologalegina</taxon>
        <taxon>IRL clade</taxon>
        <taxon>Trifolieae</taxon>
        <taxon>Trifolium</taxon>
    </lineage>
</organism>
<evidence type="ECO:0000313" key="2">
    <source>
        <dbReference type="Proteomes" id="UP000265520"/>
    </source>
</evidence>
<dbReference type="Proteomes" id="UP000265520">
    <property type="component" value="Unassembled WGS sequence"/>
</dbReference>
<reference evidence="1 2" key="1">
    <citation type="journal article" date="2018" name="Front. Plant Sci.">
        <title>Red Clover (Trifolium pratense) and Zigzag Clover (T. medium) - A Picture of Genomic Similarities and Differences.</title>
        <authorList>
            <person name="Dluhosova J."/>
            <person name="Istvanek J."/>
            <person name="Nedelnik J."/>
            <person name="Repkova J."/>
        </authorList>
    </citation>
    <scope>NUCLEOTIDE SEQUENCE [LARGE SCALE GENOMIC DNA]</scope>
    <source>
        <strain evidence="2">cv. 10/8</strain>
        <tissue evidence="1">Leaf</tissue>
    </source>
</reference>
<evidence type="ECO:0000313" key="1">
    <source>
        <dbReference type="EMBL" id="MCI93430.1"/>
    </source>
</evidence>
<dbReference type="AlphaFoldDB" id="A0A392W454"/>
<accession>A0A392W454</accession>
<dbReference type="EMBL" id="LXQA011329188">
    <property type="protein sequence ID" value="MCI93430.1"/>
    <property type="molecule type" value="Genomic_DNA"/>
</dbReference>
<comment type="caution">
    <text evidence="1">The sequence shown here is derived from an EMBL/GenBank/DDBJ whole genome shotgun (WGS) entry which is preliminary data.</text>
</comment>
<keyword evidence="2" id="KW-1185">Reference proteome</keyword>
<protein>
    <submittedName>
        <fullName evidence="1">Uncharacterized protein</fullName>
    </submittedName>
</protein>